<reference evidence="1" key="1">
    <citation type="journal article" date="2023" name="GigaByte">
        <title>Genome assembly of the bearded iris, Iris pallida Lam.</title>
        <authorList>
            <person name="Bruccoleri R.E."/>
            <person name="Oakeley E.J."/>
            <person name="Faust A.M.E."/>
            <person name="Altorfer M."/>
            <person name="Dessus-Babus S."/>
            <person name="Burckhardt D."/>
            <person name="Oertli M."/>
            <person name="Naumann U."/>
            <person name="Petersen F."/>
            <person name="Wong J."/>
        </authorList>
    </citation>
    <scope>NUCLEOTIDE SEQUENCE</scope>
    <source>
        <strain evidence="1">GSM-AAB239-AS_SAM_17_03QT</strain>
    </source>
</reference>
<evidence type="ECO:0000313" key="1">
    <source>
        <dbReference type="EMBL" id="KAJ6802804.1"/>
    </source>
</evidence>
<organism evidence="1 2">
    <name type="scientific">Iris pallida</name>
    <name type="common">Sweet iris</name>
    <dbReference type="NCBI Taxonomy" id="29817"/>
    <lineage>
        <taxon>Eukaryota</taxon>
        <taxon>Viridiplantae</taxon>
        <taxon>Streptophyta</taxon>
        <taxon>Embryophyta</taxon>
        <taxon>Tracheophyta</taxon>
        <taxon>Spermatophyta</taxon>
        <taxon>Magnoliopsida</taxon>
        <taxon>Liliopsida</taxon>
        <taxon>Asparagales</taxon>
        <taxon>Iridaceae</taxon>
        <taxon>Iridoideae</taxon>
        <taxon>Irideae</taxon>
        <taxon>Iris</taxon>
    </lineage>
</organism>
<gene>
    <name evidence="1" type="ORF">M6B38_191635</name>
</gene>
<sequence length="58" mass="6380">MGIGVLSPFHKILRHLSIKNSYKSSPCRIITQYAIVVVPFCRLGTLTPVVSFCSSSLL</sequence>
<evidence type="ECO:0000313" key="2">
    <source>
        <dbReference type="Proteomes" id="UP001140949"/>
    </source>
</evidence>
<comment type="caution">
    <text evidence="1">The sequence shown here is derived from an EMBL/GenBank/DDBJ whole genome shotgun (WGS) entry which is preliminary data.</text>
</comment>
<proteinExistence type="predicted"/>
<dbReference type="Proteomes" id="UP001140949">
    <property type="component" value="Unassembled WGS sequence"/>
</dbReference>
<dbReference type="AlphaFoldDB" id="A0AAX6EFL3"/>
<name>A0AAX6EFL3_IRIPA</name>
<keyword evidence="2" id="KW-1185">Reference proteome</keyword>
<dbReference type="EMBL" id="JANAVB010037018">
    <property type="protein sequence ID" value="KAJ6802804.1"/>
    <property type="molecule type" value="Genomic_DNA"/>
</dbReference>
<reference evidence="1" key="2">
    <citation type="submission" date="2023-04" db="EMBL/GenBank/DDBJ databases">
        <authorList>
            <person name="Bruccoleri R.E."/>
            <person name="Oakeley E.J."/>
            <person name="Faust A.-M."/>
            <person name="Dessus-Babus S."/>
            <person name="Altorfer M."/>
            <person name="Burckhardt D."/>
            <person name="Oertli M."/>
            <person name="Naumann U."/>
            <person name="Petersen F."/>
            <person name="Wong J."/>
        </authorList>
    </citation>
    <scope>NUCLEOTIDE SEQUENCE</scope>
    <source>
        <strain evidence="1">GSM-AAB239-AS_SAM_17_03QT</strain>
        <tissue evidence="1">Leaf</tissue>
    </source>
</reference>
<protein>
    <submittedName>
        <fullName evidence="1">Stem-specific protein TSJT1-like</fullName>
    </submittedName>
</protein>
<accession>A0AAX6EFL3</accession>